<proteinExistence type="predicted"/>
<feature type="transmembrane region" description="Helical" evidence="1">
    <location>
        <begin position="37"/>
        <end position="55"/>
    </location>
</feature>
<gene>
    <name evidence="2" type="ORF">ACFPYL_21885</name>
</gene>
<evidence type="ECO:0000313" key="2">
    <source>
        <dbReference type="EMBL" id="MFC6045749.1"/>
    </source>
</evidence>
<feature type="transmembrane region" description="Helical" evidence="1">
    <location>
        <begin position="75"/>
        <end position="95"/>
    </location>
</feature>
<dbReference type="EMBL" id="JBHSRJ010000009">
    <property type="protein sequence ID" value="MFC6045749.1"/>
    <property type="molecule type" value="Genomic_DNA"/>
</dbReference>
<accession>A0ABW1LPK8</accession>
<keyword evidence="1" id="KW-0812">Transmembrane</keyword>
<evidence type="ECO:0000313" key="3">
    <source>
        <dbReference type="Proteomes" id="UP001596135"/>
    </source>
</evidence>
<dbReference type="Pfam" id="PF23778">
    <property type="entry name" value="Phage_holin_2"/>
    <property type="match status" value="1"/>
</dbReference>
<comment type="caution">
    <text evidence="2">The sequence shown here is derived from an EMBL/GenBank/DDBJ whole genome shotgun (WGS) entry which is preliminary data.</text>
</comment>
<reference evidence="3" key="1">
    <citation type="journal article" date="2019" name="Int. J. Syst. Evol. Microbiol.">
        <title>The Global Catalogue of Microorganisms (GCM) 10K type strain sequencing project: providing services to taxonomists for standard genome sequencing and annotation.</title>
        <authorList>
            <consortium name="The Broad Institute Genomics Platform"/>
            <consortium name="The Broad Institute Genome Sequencing Center for Infectious Disease"/>
            <person name="Wu L."/>
            <person name="Ma J."/>
        </authorList>
    </citation>
    <scope>NUCLEOTIDE SEQUENCE [LARGE SCALE GENOMIC DNA]</scope>
    <source>
        <strain evidence="3">CCUG 54522</strain>
    </source>
</reference>
<name>A0ABW1LPK8_9ACTN</name>
<protein>
    <submittedName>
        <fullName evidence="2">Uncharacterized protein</fullName>
    </submittedName>
</protein>
<keyword evidence="3" id="KW-1185">Reference proteome</keyword>
<organism evidence="2 3">
    <name type="scientific">Nocardioides hankookensis</name>
    <dbReference type="NCBI Taxonomy" id="443157"/>
    <lineage>
        <taxon>Bacteria</taxon>
        <taxon>Bacillati</taxon>
        <taxon>Actinomycetota</taxon>
        <taxon>Actinomycetes</taxon>
        <taxon>Propionibacteriales</taxon>
        <taxon>Nocardioidaceae</taxon>
        <taxon>Nocardioides</taxon>
    </lineage>
</organism>
<keyword evidence="1" id="KW-1133">Transmembrane helix</keyword>
<keyword evidence="1" id="KW-0472">Membrane</keyword>
<dbReference type="RefSeq" id="WP_379159515.1">
    <property type="nucleotide sequence ID" value="NZ_JBHSRJ010000009.1"/>
</dbReference>
<dbReference type="InterPro" id="IPR056964">
    <property type="entry name" value="Phage_holin"/>
</dbReference>
<dbReference type="Proteomes" id="UP001596135">
    <property type="component" value="Unassembled WGS sequence"/>
</dbReference>
<sequence length="101" mass="11726">MDLASFFIDDVSRVMLYANALLFATFLLFYSTREPWWRSWFGWTIVLLLAAVLQLSTRAVFTDLYGEDYPGRDLVLLLGRLELFASGTALFVALLRRRRQP</sequence>
<evidence type="ECO:0000256" key="1">
    <source>
        <dbReference type="SAM" id="Phobius"/>
    </source>
</evidence>
<feature type="transmembrane region" description="Helical" evidence="1">
    <location>
        <begin position="12"/>
        <end position="30"/>
    </location>
</feature>